<evidence type="ECO:0000256" key="1">
    <source>
        <dbReference type="SAM" id="Phobius"/>
    </source>
</evidence>
<keyword evidence="1" id="KW-1133">Transmembrane helix</keyword>
<dbReference type="AlphaFoldDB" id="A0A513X0I2"/>
<feature type="transmembrane region" description="Helical" evidence="1">
    <location>
        <begin position="78"/>
        <end position="97"/>
    </location>
</feature>
<name>A0A513X0I2_9BIVA</name>
<reference evidence="2" key="1">
    <citation type="journal article" date="2019" name="Heredity">
        <title>Mesozoic mitogenome rearrangements and freshwater mussel (Bivalvia: Unionoidea) macroevolution.</title>
        <authorList>
            <person name="Froufe E."/>
            <person name="Bolotov I."/>
            <person name="Aldridge D.C."/>
            <person name="Bogan A.E."/>
            <person name="Breton S."/>
            <person name="Gan H.M."/>
            <person name="Kovitvadhi U."/>
            <person name="Kovitvadhi S."/>
            <person name="Riccardi N."/>
            <person name="Secci-Petretto G."/>
            <person name="Sousa R."/>
            <person name="Teixeira A."/>
            <person name="Varandas S."/>
            <person name="Zanatta D."/>
            <person name="Zieritz A."/>
            <person name="Fonseca M.M."/>
            <person name="Lopes-Lima M."/>
        </authorList>
    </citation>
    <scope>NUCLEOTIDE SEQUENCE</scope>
    <source>
        <tissue evidence="2">Gonad tissue</tissue>
    </source>
</reference>
<feature type="transmembrane region" description="Helical" evidence="1">
    <location>
        <begin position="47"/>
        <end position="66"/>
    </location>
</feature>
<organism evidence="2">
    <name type="scientific">Pilsbryoconcha exilis</name>
    <dbReference type="NCBI Taxonomy" id="178825"/>
    <lineage>
        <taxon>Eukaryota</taxon>
        <taxon>Metazoa</taxon>
        <taxon>Spiralia</taxon>
        <taxon>Lophotrochozoa</taxon>
        <taxon>Mollusca</taxon>
        <taxon>Bivalvia</taxon>
        <taxon>Autobranchia</taxon>
        <taxon>Heteroconchia</taxon>
        <taxon>Palaeoheterodonta</taxon>
        <taxon>Unionida</taxon>
        <taxon>Unionoidea</taxon>
        <taxon>Unionidae</taxon>
        <taxon>Gonideinae</taxon>
        <taxon>Pilsbryoconcha</taxon>
    </lineage>
</organism>
<dbReference type="EMBL" id="MK994777">
    <property type="protein sequence ID" value="QDH07443.1"/>
    <property type="molecule type" value="Genomic_DNA"/>
</dbReference>
<keyword evidence="2" id="KW-0496">Mitochondrion</keyword>
<gene>
    <name evidence="2" type="primary">nad6</name>
</gene>
<evidence type="ECO:0000313" key="2">
    <source>
        <dbReference type="EMBL" id="QDH07443.1"/>
    </source>
</evidence>
<protein>
    <submittedName>
        <fullName evidence="2">NADH dehydrogenase subunit 6</fullName>
    </submittedName>
</protein>
<sequence>MTLLIFSSMSITLLFTSVMSCHPLMLTMKVLLLTVTICLFMAHSTTWYAYMLFIVTVGGMLVMFTYITCMAPNAVLKLDWSTTELLLVLMLPFALVYNNTPTHNTHNTQDQTGIVENFISFYLSEENITLLLILTSTLLLSMSIVMSLLANKKGPMRQAYFKSSNTKIKLNP</sequence>
<keyword evidence="1" id="KW-0812">Transmembrane</keyword>
<proteinExistence type="predicted"/>
<geneLocation type="mitochondrion" evidence="2"/>
<accession>A0A513X0I2</accession>
<keyword evidence="1" id="KW-0472">Membrane</keyword>
<feature type="transmembrane region" description="Helical" evidence="1">
    <location>
        <begin position="128"/>
        <end position="150"/>
    </location>
</feature>